<feature type="compositionally biased region" description="Acidic residues" evidence="7">
    <location>
        <begin position="1528"/>
        <end position="1537"/>
    </location>
</feature>
<keyword evidence="3" id="KW-0964">Secreted</keyword>
<keyword evidence="4" id="KW-0732">Signal</keyword>
<evidence type="ECO:0000256" key="2">
    <source>
        <dbReference type="ARBA" id="ARBA00022512"/>
    </source>
</evidence>
<feature type="compositionally biased region" description="Basic and acidic residues" evidence="7">
    <location>
        <begin position="999"/>
        <end position="1026"/>
    </location>
</feature>
<feature type="compositionally biased region" description="Basic and acidic residues" evidence="7">
    <location>
        <begin position="1154"/>
        <end position="1180"/>
    </location>
</feature>
<feature type="transmembrane region" description="Helical" evidence="8">
    <location>
        <begin position="1698"/>
        <end position="1716"/>
    </location>
</feature>
<feature type="compositionally biased region" description="Acidic residues" evidence="7">
    <location>
        <begin position="1295"/>
        <end position="1304"/>
    </location>
</feature>
<dbReference type="PANTHER" id="PTHR37467">
    <property type="entry name" value="EXPORTED CALCIUM-BINDING GLYCOPROTEIN-RELATED"/>
    <property type="match status" value="1"/>
</dbReference>
<dbReference type="InterPro" id="IPR059100">
    <property type="entry name" value="TSP3_bac"/>
</dbReference>
<feature type="compositionally biased region" description="Basic and acidic residues" evidence="7">
    <location>
        <begin position="1395"/>
        <end position="1421"/>
    </location>
</feature>
<dbReference type="Pfam" id="PF00746">
    <property type="entry name" value="Gram_pos_anchor"/>
    <property type="match status" value="1"/>
</dbReference>
<feature type="compositionally biased region" description="Basic and acidic residues" evidence="7">
    <location>
        <begin position="1470"/>
        <end position="1496"/>
    </location>
</feature>
<dbReference type="Gene3D" id="4.10.1080.10">
    <property type="entry name" value="TSP type-3 repeat"/>
    <property type="match status" value="2"/>
</dbReference>
<feature type="compositionally biased region" description="Basic and acidic residues" evidence="7">
    <location>
        <begin position="1275"/>
        <end position="1294"/>
    </location>
</feature>
<feature type="compositionally biased region" description="Acidic residues" evidence="7">
    <location>
        <begin position="1062"/>
        <end position="1071"/>
    </location>
</feature>
<feature type="compositionally biased region" description="Acidic residues" evidence="7">
    <location>
        <begin position="1264"/>
        <end position="1274"/>
    </location>
</feature>
<feature type="compositionally biased region" description="Acidic residues" evidence="7">
    <location>
        <begin position="1378"/>
        <end position="1387"/>
    </location>
</feature>
<dbReference type="InterPro" id="IPR053180">
    <property type="entry name" value="Ca-binding_acidic-repeat"/>
</dbReference>
<gene>
    <name evidence="10" type="ORF">FOB48_09400</name>
</gene>
<feature type="compositionally biased region" description="Acidic residues" evidence="7">
    <location>
        <begin position="861"/>
        <end position="871"/>
    </location>
</feature>
<feature type="compositionally biased region" description="Basic and acidic residues" evidence="7">
    <location>
        <begin position="1038"/>
        <end position="1061"/>
    </location>
</feature>
<feature type="compositionally biased region" description="Acidic residues" evidence="7">
    <location>
        <begin position="817"/>
        <end position="826"/>
    </location>
</feature>
<dbReference type="PROSITE" id="PS50847">
    <property type="entry name" value="GRAM_POS_ANCHORING"/>
    <property type="match status" value="1"/>
</dbReference>
<keyword evidence="2" id="KW-0134">Cell wall</keyword>
<feature type="compositionally biased region" description="Basic and acidic residues" evidence="7">
    <location>
        <begin position="1552"/>
        <end position="1579"/>
    </location>
</feature>
<feature type="compositionally biased region" description="Basic and acidic residues" evidence="7">
    <location>
        <begin position="1117"/>
        <end position="1136"/>
    </location>
</feature>
<name>A0ABX6A8L0_9MICO</name>
<feature type="compositionally biased region" description="Acidic residues" evidence="7">
    <location>
        <begin position="1027"/>
        <end position="1037"/>
    </location>
</feature>
<feature type="compositionally biased region" description="Basic and acidic residues" evidence="7">
    <location>
        <begin position="1319"/>
        <end position="1346"/>
    </location>
</feature>
<comment type="subcellular location">
    <subcellularLocation>
        <location evidence="1">Secreted</location>
    </subcellularLocation>
</comment>
<evidence type="ECO:0000256" key="1">
    <source>
        <dbReference type="ARBA" id="ARBA00004613"/>
    </source>
</evidence>
<feature type="compositionally biased region" description="Basic and acidic residues" evidence="7">
    <location>
        <begin position="1079"/>
        <end position="1105"/>
    </location>
</feature>
<feature type="compositionally biased region" description="Acidic residues" evidence="7">
    <location>
        <begin position="1106"/>
        <end position="1116"/>
    </location>
</feature>
<feature type="compositionally biased region" description="Basic and acidic residues" evidence="7">
    <location>
        <begin position="955"/>
        <end position="974"/>
    </location>
</feature>
<evidence type="ECO:0000256" key="5">
    <source>
        <dbReference type="ARBA" id="ARBA00022837"/>
    </source>
</evidence>
<feature type="compositionally biased region" description="Basic and acidic residues" evidence="7">
    <location>
        <begin position="679"/>
        <end position="706"/>
    </location>
</feature>
<feature type="compositionally biased region" description="Acidic residues" evidence="7">
    <location>
        <begin position="786"/>
        <end position="796"/>
    </location>
</feature>
<feature type="compositionally biased region" description="Acidic residues" evidence="7">
    <location>
        <begin position="892"/>
        <end position="901"/>
    </location>
</feature>
<evidence type="ECO:0000256" key="4">
    <source>
        <dbReference type="ARBA" id="ARBA00022729"/>
    </source>
</evidence>
<dbReference type="InterPro" id="IPR028974">
    <property type="entry name" value="TSP_type-3_rpt"/>
</dbReference>
<dbReference type="EMBL" id="CP044108">
    <property type="protein sequence ID" value="QEU12500.1"/>
    <property type="molecule type" value="Genomic_DNA"/>
</dbReference>
<feature type="compositionally biased region" description="Basic and acidic residues" evidence="7">
    <location>
        <begin position="718"/>
        <end position="741"/>
    </location>
</feature>
<feature type="compositionally biased region" description="Basic and acidic residues" evidence="7">
    <location>
        <begin position="916"/>
        <end position="943"/>
    </location>
</feature>
<feature type="compositionally biased region" description="Acidic residues" evidence="7">
    <location>
        <begin position="1580"/>
        <end position="1589"/>
    </location>
</feature>
<feature type="compositionally biased region" description="Acidic residues" evidence="7">
    <location>
        <begin position="1181"/>
        <end position="1191"/>
    </location>
</feature>
<feature type="compositionally biased region" description="Basic and acidic residues" evidence="7">
    <location>
        <begin position="797"/>
        <end position="816"/>
    </location>
</feature>
<keyword evidence="8" id="KW-0472">Membrane</keyword>
<feature type="compositionally biased region" description="Acidic residues" evidence="7">
    <location>
        <begin position="707"/>
        <end position="717"/>
    </location>
</feature>
<dbReference type="Pfam" id="PF18884">
    <property type="entry name" value="TSP3_bac"/>
    <property type="match status" value="36"/>
</dbReference>
<feature type="compositionally biased region" description="Basic and acidic residues" evidence="7">
    <location>
        <begin position="1433"/>
        <end position="1452"/>
    </location>
</feature>
<keyword evidence="8" id="KW-1133">Transmembrane helix</keyword>
<feature type="compositionally biased region" description="Basic and acidic residues" evidence="7">
    <location>
        <begin position="872"/>
        <end position="891"/>
    </location>
</feature>
<feature type="compositionally biased region" description="Acidic residues" evidence="7">
    <location>
        <begin position="1347"/>
        <end position="1357"/>
    </location>
</feature>
<feature type="compositionally biased region" description="Basic and acidic residues" evidence="7">
    <location>
        <begin position="1508"/>
        <end position="1527"/>
    </location>
</feature>
<dbReference type="Proteomes" id="UP000323865">
    <property type="component" value="Chromosome"/>
</dbReference>
<protein>
    <submittedName>
        <fullName evidence="10">LPXTG cell wall anchor domain-containing protein</fullName>
    </submittedName>
</protein>
<sequence length="1723" mass="178899">MDRNFGGLPNCECGVSVPPVVRPCVCSCACAPRTPQCLLIGTLMIFDAFRARNTHRATAATTPLWRRGAATLAVGAILGTASVAGVGAFDTPFVPAASAAASTSPLTPINADAIESGYISKTVDTTNARGVLSGTAQVANNNGNPSTFQSHNFPVPDGTTVYLRWFDKDGAVSPVYTTKTTSAVDTNADGVAGGSYAFDLRVNEKGELEKDAKGKVVAGWKDHSGKRHAYTASAGQYYRLWIPEYKDPETGNTVTMIRQNGGFFPGSFVNSVTDSNLGQFPLIGTNMQKTGVLMAERAEGYMTRPRSEWVEDTAGPIANPALVTGFTEADKSSISGQVWLETGAGDRANSATGPVNNGDADPDAKGYRVVISKLTDEGIAAYNDQVASLDDSKKAAATKRLLTDHPEYIAFTRYATTDANGRYTVRVPKGAIAQGAVTKDKGFYMFVENDKGEKLQTYSSWINPEYRSNEKTNWAAQAASLKGGLGNTYNVNFAIIPTTQMKLDIPNFDTIANPAKVGDTAEIKLDGVALSPLKNKIVWTDSKGKVLKTCDNLTSMTEAEKCTFTVPEGMPSGEIVRATLYADTNAVAADSFIVDNDPRWADSAKTPEKTAVTIKNDGGPVVDGTKIGTVEGPGTATLNDDGSITVTPNDTAKPGDTITVPVVAPDGKVIDTITVTVENQDKDTDGDGLSDAKEKELGTDPNKADTDGDGVNDGDEVSGEKNKDFDGDGKGDPTDPKKADTDGDGVNDGDEITNGTDPNKADTDGDGLTDAKEKELGTDPNKADTDGDGLNDGDEVSGEKNKDFGNKPTDPKKADTDGDGVNDGDEITNGTDPNKADTDGDGLTDAKEKELGTDPNKADTDGDGLNDGDEVSGEKNKDFGNKPTDPKKADTDGDGVNDGDEITNGTDPNKADTPAEGDKDSDGDGLTDAKEKELGTDPNKADTDGDGLNDGDEVSGEKNKDFGNKPTDPKKADTDGDGVNDGDEITNGTDPNTADVPEDPSKDSDGDGLSDAKEKELGTDPNKADTDGDGVNDGDEVSGEKNKDFDGDGKGDPTDPKKADTDGDGVNDGDEITNGTDPNKADTDGDGLTDAKEKELGTDPNKADTDGDGLNDGDEVSGEKNKDFGNKPTDPKKADTDGDGVNDGDEITNGTDPNKADTDGDGLTDAKEKELGTDPNKADTDGDGLNDGDEVSGEKNKDFGNKPTDPKKADTDGDGVNDGDEITNGTDPNKADTPAEGDKDSDGDGLTDAKEKELGTDPNKADTDGDGLNDGDEVSGEKNKDFGNKPTDPKKADTDGDGVNDGDEITNGTDPNTADVPEDPSKDSDGDGLTDAKEKELGTDPNKADTDGDGLNDGDEVSGEKNKDFGNKPTDPKKADTDGDGVNDGDEITNGTDPNKADTDGDGLTDAKEKELGTDPNKADTDGDGLNDGDEVSGEKNKDFGNKPTDPKKADTDGDGVNDGDEITNGTDPNKADTDGDGLTDAKEKELGTDPNKADTDGDGLNDGDEVSGEKNKDFGNKPTDPKKADTDGDGVNDGDEITNGTDPNKADTPAEGDKDSDGDGLTDAKEKELGTDPNKADTDGDGLNDGDEVSGAKNDDFGNKPTDPTKADTDGDGVNDGDEVSGAKNDKFGNRPTDPNSADTDGDDVHDGKEIAQGTDPTTHNGPEAPAGGKQEPVKVVPAKPSHSNNGHLPRTGAETGGLMAAAASLIAGGVALVTRRRKNEQ</sequence>
<dbReference type="NCBIfam" id="TIGR01167">
    <property type="entry name" value="LPXTG_anchor"/>
    <property type="match status" value="1"/>
</dbReference>
<evidence type="ECO:0000313" key="11">
    <source>
        <dbReference type="Proteomes" id="UP000323865"/>
    </source>
</evidence>
<feature type="compositionally biased region" description="Basic and acidic residues" evidence="7">
    <location>
        <begin position="1192"/>
        <end position="1211"/>
    </location>
</feature>
<feature type="compositionally biased region" description="Basic and acidic residues" evidence="7">
    <location>
        <begin position="1236"/>
        <end position="1263"/>
    </location>
</feature>
<organism evidence="10 11">
    <name type="scientific">Dermabacter vaginalis</name>
    <dbReference type="NCBI Taxonomy" id="1630135"/>
    <lineage>
        <taxon>Bacteria</taxon>
        <taxon>Bacillati</taxon>
        <taxon>Actinomycetota</taxon>
        <taxon>Actinomycetes</taxon>
        <taxon>Micrococcales</taxon>
        <taxon>Dermabacteraceae</taxon>
        <taxon>Dermabacter</taxon>
    </lineage>
</organism>
<feature type="compositionally biased region" description="Acidic residues" evidence="7">
    <location>
        <begin position="742"/>
        <end position="751"/>
    </location>
</feature>
<evidence type="ECO:0000256" key="3">
    <source>
        <dbReference type="ARBA" id="ARBA00022525"/>
    </source>
</evidence>
<proteinExistence type="predicted"/>
<feature type="compositionally biased region" description="Basic and acidic residues" evidence="7">
    <location>
        <begin position="1594"/>
        <end position="1610"/>
    </location>
</feature>
<feature type="compositionally biased region" description="Acidic residues" evidence="7">
    <location>
        <begin position="1212"/>
        <end position="1221"/>
    </location>
</feature>
<evidence type="ECO:0000256" key="7">
    <source>
        <dbReference type="SAM" id="MobiDB-lite"/>
    </source>
</evidence>
<feature type="compositionally biased region" description="Acidic residues" evidence="7">
    <location>
        <begin position="1422"/>
        <end position="1432"/>
    </location>
</feature>
<evidence type="ECO:0000256" key="8">
    <source>
        <dbReference type="SAM" id="Phobius"/>
    </source>
</evidence>
<feature type="compositionally biased region" description="Basic and acidic residues" evidence="7">
    <location>
        <begin position="759"/>
        <end position="785"/>
    </location>
</feature>
<feature type="compositionally biased region" description="Acidic residues" evidence="7">
    <location>
        <begin position="1497"/>
        <end position="1507"/>
    </location>
</feature>
<feature type="compositionally biased region" description="Acidic residues" evidence="7">
    <location>
        <begin position="975"/>
        <end position="984"/>
    </location>
</feature>
<feature type="compositionally biased region" description="Acidic residues" evidence="7">
    <location>
        <begin position="944"/>
        <end position="954"/>
    </location>
</feature>
<keyword evidence="8" id="KW-0812">Transmembrane</keyword>
<feature type="compositionally biased region" description="Acidic residues" evidence="7">
    <location>
        <begin position="1137"/>
        <end position="1146"/>
    </location>
</feature>
<feature type="compositionally biased region" description="Basic and acidic residues" evidence="7">
    <location>
        <begin position="1358"/>
        <end position="1377"/>
    </location>
</feature>
<feature type="compositionally biased region" description="Acidic residues" evidence="7">
    <location>
        <begin position="1611"/>
        <end position="1620"/>
    </location>
</feature>
<accession>A0ABX6A8L0</accession>
<dbReference type="InterPro" id="IPR019931">
    <property type="entry name" value="LPXTG_anchor"/>
</dbReference>
<evidence type="ECO:0000256" key="6">
    <source>
        <dbReference type="ARBA" id="ARBA00023088"/>
    </source>
</evidence>
<feature type="compositionally biased region" description="Basic and acidic residues" evidence="7">
    <location>
        <begin position="834"/>
        <end position="860"/>
    </location>
</feature>
<keyword evidence="11" id="KW-1185">Reference proteome</keyword>
<feature type="domain" description="Gram-positive cocci surface proteins LPxTG" evidence="9">
    <location>
        <begin position="1690"/>
        <end position="1723"/>
    </location>
</feature>
<keyword evidence="5" id="KW-0106">Calcium</keyword>
<evidence type="ECO:0000313" key="10">
    <source>
        <dbReference type="EMBL" id="QEU12500.1"/>
    </source>
</evidence>
<keyword evidence="6" id="KW-0572">Peptidoglycan-anchor</keyword>
<evidence type="ECO:0000259" key="9">
    <source>
        <dbReference type="PROSITE" id="PS50847"/>
    </source>
</evidence>
<feature type="compositionally biased region" description="Acidic residues" evidence="7">
    <location>
        <begin position="1453"/>
        <end position="1462"/>
    </location>
</feature>
<feature type="region of interest" description="Disordered" evidence="7">
    <location>
        <begin position="679"/>
        <end position="1697"/>
    </location>
</feature>
<dbReference type="PANTHER" id="PTHR37467:SF1">
    <property type="entry name" value="EXPORTED CALCIUM-BINDING GLYCOPROTEIN"/>
    <property type="match status" value="1"/>
</dbReference>
<reference evidence="10 11" key="1">
    <citation type="submission" date="2019-09" db="EMBL/GenBank/DDBJ databases">
        <title>FDA dAtabase for Regulatory Grade micrObial Sequences (FDA-ARGOS): Supporting development and validation of Infectious Disease Dx tests.</title>
        <authorList>
            <person name="Sciortino C."/>
            <person name="Tallon L."/>
            <person name="Sadzewicz L."/>
            <person name="Vavikolanu K."/>
            <person name="Mehta A."/>
            <person name="Aluvathingal J."/>
            <person name="Nadendla S."/>
            <person name="Nandy P."/>
            <person name="Geyer C."/>
            <person name="Yan Y."/>
            <person name="Sichtig H."/>
        </authorList>
    </citation>
    <scope>NUCLEOTIDE SEQUENCE [LARGE SCALE GENOMIC DNA]</scope>
    <source>
        <strain evidence="10 11">FDAARGOS_640</strain>
    </source>
</reference>